<dbReference type="Proteomes" id="UP000262699">
    <property type="component" value="Unassembled WGS sequence"/>
</dbReference>
<comment type="similarity">
    <text evidence="4">Belongs to the Omp25/RopB family.</text>
</comment>
<dbReference type="SUPFAM" id="SSF56925">
    <property type="entry name" value="OMPA-like"/>
    <property type="match status" value="1"/>
</dbReference>
<dbReference type="EMBL" id="DOYJ01000107">
    <property type="protein sequence ID" value="HCB75264.1"/>
    <property type="molecule type" value="Genomic_DNA"/>
</dbReference>
<dbReference type="InterPro" id="IPR051692">
    <property type="entry name" value="OMP-like"/>
</dbReference>
<keyword evidence="3" id="KW-0472">Membrane</keyword>
<evidence type="ECO:0000256" key="4">
    <source>
        <dbReference type="ARBA" id="ARBA00038306"/>
    </source>
</evidence>
<dbReference type="PANTHER" id="PTHR34001:SF3">
    <property type="entry name" value="BLL7405 PROTEIN"/>
    <property type="match status" value="1"/>
</dbReference>
<evidence type="ECO:0000313" key="8">
    <source>
        <dbReference type="Proteomes" id="UP000262699"/>
    </source>
</evidence>
<dbReference type="InterPro" id="IPR027385">
    <property type="entry name" value="Beta-barrel_OMP"/>
</dbReference>
<dbReference type="AlphaFoldDB" id="A0A3D0WB95"/>
<comment type="subcellular location">
    <subcellularLocation>
        <location evidence="1">Membrane</location>
    </subcellularLocation>
</comment>
<accession>A0A3D0WB95</accession>
<organism evidence="7 8">
    <name type="scientific">Sphingomonas bacterium</name>
    <dbReference type="NCBI Taxonomy" id="1895847"/>
    <lineage>
        <taxon>Bacteria</taxon>
        <taxon>Pseudomonadati</taxon>
        <taxon>Pseudomonadota</taxon>
        <taxon>Alphaproteobacteria</taxon>
        <taxon>Sphingomonadales</taxon>
        <taxon>Sphingomonadaceae</taxon>
        <taxon>Sphingomonas</taxon>
    </lineage>
</organism>
<dbReference type="Pfam" id="PF13505">
    <property type="entry name" value="OMP_b-brl"/>
    <property type="match status" value="1"/>
</dbReference>
<dbReference type="PANTHER" id="PTHR34001">
    <property type="entry name" value="BLL7405 PROTEIN"/>
    <property type="match status" value="1"/>
</dbReference>
<protein>
    <recommendedName>
        <fullName evidence="6">Outer membrane protein beta-barrel domain-containing protein</fullName>
    </recommendedName>
</protein>
<sequence>MRHLMHATVAALALAAAPAMAQDAPSDDNFNGPYVGGSFGIGVQNNDVREFQRFDRGFDGSYDTITTTTGANAFSPGFCNGAANGPRPANACRNDKDDIAYHGRIGWDARIGDFVVGVLGEFGRTEVIDSVSSFSTTPAFYTMTREIEWEANIRGRFGYAAGGKTLFYATGGPAYARIKNSFTTSNTVNAFSDNGRKLFSKGAVFGGGVEQALGRNFSVGLEYLYTRYTEDDYRVRATAGNAVASNPFVLNGQPGTEFSRSDPRFDFHTMRVTAAFRF</sequence>
<evidence type="ECO:0000256" key="3">
    <source>
        <dbReference type="ARBA" id="ARBA00023136"/>
    </source>
</evidence>
<feature type="chain" id="PRO_5017656268" description="Outer membrane protein beta-barrel domain-containing protein" evidence="5">
    <location>
        <begin position="22"/>
        <end position="278"/>
    </location>
</feature>
<gene>
    <name evidence="7" type="ORF">DEP91_03700</name>
</gene>
<dbReference type="InterPro" id="IPR011250">
    <property type="entry name" value="OMP/PagP_B-barrel"/>
</dbReference>
<evidence type="ECO:0000256" key="5">
    <source>
        <dbReference type="SAM" id="SignalP"/>
    </source>
</evidence>
<evidence type="ECO:0000313" key="7">
    <source>
        <dbReference type="EMBL" id="HCB75264.1"/>
    </source>
</evidence>
<evidence type="ECO:0000256" key="1">
    <source>
        <dbReference type="ARBA" id="ARBA00004370"/>
    </source>
</evidence>
<reference evidence="7 8" key="1">
    <citation type="journal article" date="2018" name="Nat. Biotechnol.">
        <title>A standardized bacterial taxonomy based on genome phylogeny substantially revises the tree of life.</title>
        <authorList>
            <person name="Parks D.H."/>
            <person name="Chuvochina M."/>
            <person name="Waite D.W."/>
            <person name="Rinke C."/>
            <person name="Skarshewski A."/>
            <person name="Chaumeil P.A."/>
            <person name="Hugenholtz P."/>
        </authorList>
    </citation>
    <scope>NUCLEOTIDE SEQUENCE [LARGE SCALE GENOMIC DNA]</scope>
    <source>
        <strain evidence="7">UBA9015</strain>
    </source>
</reference>
<comment type="caution">
    <text evidence="7">The sequence shown here is derived from an EMBL/GenBank/DDBJ whole genome shotgun (WGS) entry which is preliminary data.</text>
</comment>
<proteinExistence type="inferred from homology"/>
<evidence type="ECO:0000259" key="6">
    <source>
        <dbReference type="Pfam" id="PF13505"/>
    </source>
</evidence>
<feature type="signal peptide" evidence="5">
    <location>
        <begin position="1"/>
        <end position="21"/>
    </location>
</feature>
<keyword evidence="2 5" id="KW-0732">Signal</keyword>
<feature type="domain" description="Outer membrane protein beta-barrel" evidence="6">
    <location>
        <begin position="9"/>
        <end position="236"/>
    </location>
</feature>
<name>A0A3D0WB95_9SPHN</name>
<evidence type="ECO:0000256" key="2">
    <source>
        <dbReference type="ARBA" id="ARBA00022729"/>
    </source>
</evidence>
<dbReference type="GO" id="GO:0016020">
    <property type="term" value="C:membrane"/>
    <property type="evidence" value="ECO:0007669"/>
    <property type="project" value="UniProtKB-SubCell"/>
</dbReference>
<dbReference type="Gene3D" id="2.40.160.20">
    <property type="match status" value="1"/>
</dbReference>